<gene>
    <name evidence="1" type="ORF">IV500_03365</name>
</gene>
<reference evidence="1 2" key="1">
    <citation type="submission" date="2020-11" db="EMBL/GenBank/DDBJ databases">
        <title>Arthrobacter antarcticus sp. nov., isolated from Antarctic Soil.</title>
        <authorList>
            <person name="Li J."/>
        </authorList>
    </citation>
    <scope>NUCLEOTIDE SEQUENCE [LARGE SCALE GENOMIC DNA]</scope>
    <source>
        <strain evidence="1 2">Z1-20</strain>
    </source>
</reference>
<protein>
    <submittedName>
        <fullName evidence="1">Uncharacterized protein</fullName>
    </submittedName>
</protein>
<dbReference type="AlphaFoldDB" id="A0A931CP81"/>
<proteinExistence type="predicted"/>
<dbReference type="RefSeq" id="WP_196395422.1">
    <property type="nucleotide sequence ID" value="NZ_JADNYM010000004.1"/>
</dbReference>
<comment type="caution">
    <text evidence="1">The sequence shown here is derived from an EMBL/GenBank/DDBJ whole genome shotgun (WGS) entry which is preliminary data.</text>
</comment>
<dbReference type="Pfam" id="PF19136">
    <property type="entry name" value="DUF5819"/>
    <property type="match status" value="1"/>
</dbReference>
<dbReference type="EMBL" id="JADNYM010000004">
    <property type="protein sequence ID" value="MBG0738466.1"/>
    <property type="molecule type" value="Genomic_DNA"/>
</dbReference>
<dbReference type="Proteomes" id="UP000655366">
    <property type="component" value="Unassembled WGS sequence"/>
</dbReference>
<evidence type="ECO:0000313" key="1">
    <source>
        <dbReference type="EMBL" id="MBG0738466.1"/>
    </source>
</evidence>
<name>A0A931CP81_9MICC</name>
<keyword evidence="2" id="KW-1185">Reference proteome</keyword>
<organism evidence="1 2">
    <name type="scientific">Arthrobacter terrae</name>
    <dbReference type="NCBI Taxonomy" id="2935737"/>
    <lineage>
        <taxon>Bacteria</taxon>
        <taxon>Bacillati</taxon>
        <taxon>Actinomycetota</taxon>
        <taxon>Actinomycetes</taxon>
        <taxon>Micrococcales</taxon>
        <taxon>Micrococcaceae</taxon>
        <taxon>Arthrobacter</taxon>
    </lineage>
</organism>
<sequence>MKKRPVVVRLVGAALTLLLLWQGLATVSYLSGSTQLANIAGKGTINAYMTPLFKQYWSVFAPDPIQADTELLIRAKVNGSDTDWFNISRADVQRSILHHPVPSRLYLTNFALTSHYQVSAELLPPGLQSVPKKSFVGADWLDQLKKDLQDGGSAKDAAAINQFTKDETAMTSMVSSVALARWGEAVTAVQIKIRTIPVKPYAERNNADYQVKPAEFDAGWRGIVRVPEIDLAAITAMYGTEAAAHEGN</sequence>
<dbReference type="InterPro" id="IPR043857">
    <property type="entry name" value="DUF5819"/>
</dbReference>
<accession>A0A931CP81</accession>
<evidence type="ECO:0000313" key="2">
    <source>
        <dbReference type="Proteomes" id="UP000655366"/>
    </source>
</evidence>